<dbReference type="AlphaFoldDB" id="A0A918VGE4"/>
<accession>A0A918VGE4</accession>
<dbReference type="Proteomes" id="UP000614811">
    <property type="component" value="Unassembled WGS sequence"/>
</dbReference>
<dbReference type="InterPro" id="IPR019613">
    <property type="entry name" value="DUF4198"/>
</dbReference>
<dbReference type="RefSeq" id="WP_189398087.1">
    <property type="nucleotide sequence ID" value="NZ_BMXA01000001.1"/>
</dbReference>
<dbReference type="Pfam" id="PF10670">
    <property type="entry name" value="DUF4198"/>
    <property type="match status" value="1"/>
</dbReference>
<proteinExistence type="predicted"/>
<name>A0A918VGE4_9GAMM</name>
<organism evidence="1 2">
    <name type="scientific">Arenicella chitinivorans</name>
    <dbReference type="NCBI Taxonomy" id="1329800"/>
    <lineage>
        <taxon>Bacteria</taxon>
        <taxon>Pseudomonadati</taxon>
        <taxon>Pseudomonadota</taxon>
        <taxon>Gammaproteobacteria</taxon>
        <taxon>Arenicellales</taxon>
        <taxon>Arenicellaceae</taxon>
        <taxon>Arenicella</taxon>
    </lineage>
</organism>
<dbReference type="EMBL" id="BMXA01000001">
    <property type="protein sequence ID" value="GGZ96871.1"/>
    <property type="molecule type" value="Genomic_DNA"/>
</dbReference>
<evidence type="ECO:0000313" key="1">
    <source>
        <dbReference type="EMBL" id="GGZ96871.1"/>
    </source>
</evidence>
<sequence>MRISTPIRILTLIAATLSATPVLAHGRYVLPSHTLLSGEEPQSVTLNASITNDIFHPDKPLGNNGGGSANPFLLKIFSHVTPYITGPDGKTQEVIELTAFTRQSTGDVTLKEDGTYRVTIEQTPTQMIYFKNADGSPNRIIGERSALPPGATDIEAHLISARVETFITNNAPTPLAKHASGSGIEIGGTAHPNDLFVGEPATFQLLLDGQPLTAGVDAHLEFGGTRHRNERNTQAFTTNEAGEITVEFAQAGFYLLEVEVSAPAPKTDKVKARHHSLYLTLEVFPQ</sequence>
<protein>
    <submittedName>
        <fullName evidence="1">ABC transporter permease</fullName>
    </submittedName>
</protein>
<evidence type="ECO:0000313" key="2">
    <source>
        <dbReference type="Proteomes" id="UP000614811"/>
    </source>
</evidence>
<reference evidence="1" key="1">
    <citation type="journal article" date="2014" name="Int. J. Syst. Evol. Microbiol.">
        <title>Complete genome sequence of Corynebacterium casei LMG S-19264T (=DSM 44701T), isolated from a smear-ripened cheese.</title>
        <authorList>
            <consortium name="US DOE Joint Genome Institute (JGI-PGF)"/>
            <person name="Walter F."/>
            <person name="Albersmeier A."/>
            <person name="Kalinowski J."/>
            <person name="Ruckert C."/>
        </authorList>
    </citation>
    <scope>NUCLEOTIDE SEQUENCE</scope>
    <source>
        <strain evidence="1">KCTC 12711</strain>
    </source>
</reference>
<comment type="caution">
    <text evidence="1">The sequence shown here is derived from an EMBL/GenBank/DDBJ whole genome shotgun (WGS) entry which is preliminary data.</text>
</comment>
<keyword evidence="2" id="KW-1185">Reference proteome</keyword>
<reference evidence="1" key="2">
    <citation type="submission" date="2020-09" db="EMBL/GenBank/DDBJ databases">
        <authorList>
            <person name="Sun Q."/>
            <person name="Kim S."/>
        </authorList>
    </citation>
    <scope>NUCLEOTIDE SEQUENCE</scope>
    <source>
        <strain evidence="1">KCTC 12711</strain>
    </source>
</reference>
<gene>
    <name evidence="1" type="ORF">GCM10008090_01390</name>
</gene>